<dbReference type="PANTHER" id="PTHR30469:SF15">
    <property type="entry name" value="HLYD FAMILY OF SECRETION PROTEINS"/>
    <property type="match status" value="1"/>
</dbReference>
<evidence type="ECO:0000259" key="2">
    <source>
        <dbReference type="Pfam" id="PF25893"/>
    </source>
</evidence>
<sequence length="276" mass="31707">MNKYTLLLLILIFSSCDSNTLDSKKDRLDKLNNSLLDIKLEIKNLEQEIELLDSGFNKKNYVYISTISPDVNKFFHKVQLRGTVFSRSNVLLNPEMIGRLKRIYVKEGDSVIKGQILAEINSDVLNNSILEIKTNLELFKVIYERQKNLWENNIGSEIEYLKSKSNYDVFLKRFETNKIQLLKYKIVSPFSGMIDKVFLNEGEMSSPAAPIFRIFSGEDSYLKIDASEAYIGKFNIKDNVDIVIPNLDTKVESKILSIGQVIDVQNRSFSIEINIP</sequence>
<name>A0A381NW71_9ZZZZ</name>
<dbReference type="GO" id="GO:0015562">
    <property type="term" value="F:efflux transmembrane transporter activity"/>
    <property type="evidence" value="ECO:0007669"/>
    <property type="project" value="TreeGrafter"/>
</dbReference>
<feature type="coiled-coil region" evidence="1">
    <location>
        <begin position="21"/>
        <end position="55"/>
    </location>
</feature>
<dbReference type="AlphaFoldDB" id="A0A381NW71"/>
<dbReference type="Gene3D" id="1.10.287.470">
    <property type="entry name" value="Helix hairpin bin"/>
    <property type="match status" value="1"/>
</dbReference>
<dbReference type="GO" id="GO:1990281">
    <property type="term" value="C:efflux pump complex"/>
    <property type="evidence" value="ECO:0007669"/>
    <property type="project" value="TreeGrafter"/>
</dbReference>
<gene>
    <name evidence="3" type="ORF">METZ01_LOCUS11313</name>
</gene>
<dbReference type="Gene3D" id="2.40.30.170">
    <property type="match status" value="1"/>
</dbReference>
<feature type="non-terminal residue" evidence="3">
    <location>
        <position position="276"/>
    </location>
</feature>
<organism evidence="3">
    <name type="scientific">marine metagenome</name>
    <dbReference type="NCBI Taxonomy" id="408172"/>
    <lineage>
        <taxon>unclassified sequences</taxon>
        <taxon>metagenomes</taxon>
        <taxon>ecological metagenomes</taxon>
    </lineage>
</organism>
<feature type="domain" description="CzcB-like alpha-helical hairpin" evidence="2">
    <location>
        <begin position="130"/>
        <end position="167"/>
    </location>
</feature>
<dbReference type="PROSITE" id="PS51257">
    <property type="entry name" value="PROKAR_LIPOPROTEIN"/>
    <property type="match status" value="1"/>
</dbReference>
<protein>
    <recommendedName>
        <fullName evidence="2">CzcB-like alpha-helical hairpin domain-containing protein</fullName>
    </recommendedName>
</protein>
<dbReference type="Pfam" id="PF25893">
    <property type="entry name" value="HH_CzcB"/>
    <property type="match status" value="1"/>
</dbReference>
<keyword evidence="1" id="KW-0175">Coiled coil</keyword>
<feature type="non-terminal residue" evidence="3">
    <location>
        <position position="1"/>
    </location>
</feature>
<dbReference type="Gene3D" id="2.40.50.100">
    <property type="match status" value="1"/>
</dbReference>
<dbReference type="NCBIfam" id="TIGR01730">
    <property type="entry name" value="RND_mfp"/>
    <property type="match status" value="1"/>
</dbReference>
<accession>A0A381NW71</accession>
<evidence type="ECO:0000313" key="3">
    <source>
        <dbReference type="EMBL" id="SUZ58459.1"/>
    </source>
</evidence>
<dbReference type="EMBL" id="UINC01000621">
    <property type="protein sequence ID" value="SUZ58459.1"/>
    <property type="molecule type" value="Genomic_DNA"/>
</dbReference>
<dbReference type="InterPro" id="IPR006143">
    <property type="entry name" value="RND_pump_MFP"/>
</dbReference>
<dbReference type="InterPro" id="IPR058648">
    <property type="entry name" value="HH_CzcB-like"/>
</dbReference>
<reference evidence="3" key="1">
    <citation type="submission" date="2018-05" db="EMBL/GenBank/DDBJ databases">
        <authorList>
            <person name="Lanie J.A."/>
            <person name="Ng W.-L."/>
            <person name="Kazmierczak K.M."/>
            <person name="Andrzejewski T.M."/>
            <person name="Davidsen T.M."/>
            <person name="Wayne K.J."/>
            <person name="Tettelin H."/>
            <person name="Glass J.I."/>
            <person name="Rusch D."/>
            <person name="Podicherti R."/>
            <person name="Tsui H.-C.T."/>
            <person name="Winkler M.E."/>
        </authorList>
    </citation>
    <scope>NUCLEOTIDE SEQUENCE</scope>
</reference>
<dbReference type="PANTHER" id="PTHR30469">
    <property type="entry name" value="MULTIDRUG RESISTANCE PROTEIN MDTA"/>
    <property type="match status" value="1"/>
</dbReference>
<proteinExistence type="predicted"/>
<dbReference type="SUPFAM" id="SSF111369">
    <property type="entry name" value="HlyD-like secretion proteins"/>
    <property type="match status" value="1"/>
</dbReference>
<evidence type="ECO:0000256" key="1">
    <source>
        <dbReference type="SAM" id="Coils"/>
    </source>
</evidence>